<evidence type="ECO:0000313" key="2">
    <source>
        <dbReference type="Proteomes" id="UP000235672"/>
    </source>
</evidence>
<evidence type="ECO:0000313" key="1">
    <source>
        <dbReference type="EMBL" id="PMD24110.1"/>
    </source>
</evidence>
<keyword evidence="2" id="KW-1185">Reference proteome</keyword>
<reference evidence="1 2" key="1">
    <citation type="submission" date="2016-05" db="EMBL/GenBank/DDBJ databases">
        <title>A degradative enzymes factory behind the ericoid mycorrhizal symbiosis.</title>
        <authorList>
            <consortium name="DOE Joint Genome Institute"/>
            <person name="Martino E."/>
            <person name="Morin E."/>
            <person name="Grelet G."/>
            <person name="Kuo A."/>
            <person name="Kohler A."/>
            <person name="Daghino S."/>
            <person name="Barry K."/>
            <person name="Choi C."/>
            <person name="Cichocki N."/>
            <person name="Clum A."/>
            <person name="Copeland A."/>
            <person name="Hainaut M."/>
            <person name="Haridas S."/>
            <person name="Labutti K."/>
            <person name="Lindquist E."/>
            <person name="Lipzen A."/>
            <person name="Khouja H.-R."/>
            <person name="Murat C."/>
            <person name="Ohm R."/>
            <person name="Olson A."/>
            <person name="Spatafora J."/>
            <person name="Veneault-Fourrey C."/>
            <person name="Henrissat B."/>
            <person name="Grigoriev I."/>
            <person name="Martin F."/>
            <person name="Perotto S."/>
        </authorList>
    </citation>
    <scope>NUCLEOTIDE SEQUENCE [LARGE SCALE GENOMIC DNA]</scope>
    <source>
        <strain evidence="1 2">UAMH 7357</strain>
    </source>
</reference>
<sequence>MLSEARLLWPHRLPLFLPSLETCGAINIDCWTPPLKPAKCQLADSLTGLSYSSAVRYGKTTIWCIYNFSSILPVPDGCRQQPAHTLSSLASLPRWSRCLDLSVLSRF</sequence>
<name>A0A2J6QCW5_9HELO</name>
<dbReference type="EMBL" id="KZ613473">
    <property type="protein sequence ID" value="PMD24110.1"/>
    <property type="molecule type" value="Genomic_DNA"/>
</dbReference>
<organism evidence="1 2">
    <name type="scientific">Hyaloscypha hepaticicola</name>
    <dbReference type="NCBI Taxonomy" id="2082293"/>
    <lineage>
        <taxon>Eukaryota</taxon>
        <taxon>Fungi</taxon>
        <taxon>Dikarya</taxon>
        <taxon>Ascomycota</taxon>
        <taxon>Pezizomycotina</taxon>
        <taxon>Leotiomycetes</taxon>
        <taxon>Helotiales</taxon>
        <taxon>Hyaloscyphaceae</taxon>
        <taxon>Hyaloscypha</taxon>
    </lineage>
</organism>
<accession>A0A2J6QCW5</accession>
<dbReference type="AlphaFoldDB" id="A0A2J6QCW5"/>
<gene>
    <name evidence="1" type="ORF">NA56DRAFT_27474</name>
</gene>
<protein>
    <submittedName>
        <fullName evidence="1">Uncharacterized protein</fullName>
    </submittedName>
</protein>
<proteinExistence type="predicted"/>
<dbReference type="Proteomes" id="UP000235672">
    <property type="component" value="Unassembled WGS sequence"/>
</dbReference>